<evidence type="ECO:0000256" key="2">
    <source>
        <dbReference type="ARBA" id="ARBA00001947"/>
    </source>
</evidence>
<evidence type="ECO:0000256" key="8">
    <source>
        <dbReference type="ARBA" id="ARBA00022723"/>
    </source>
</evidence>
<evidence type="ECO:0000256" key="1">
    <source>
        <dbReference type="ARBA" id="ARBA00001941"/>
    </source>
</evidence>
<dbReference type="Gene3D" id="3.40.630.10">
    <property type="entry name" value="Zn peptidases"/>
    <property type="match status" value="1"/>
</dbReference>
<dbReference type="NCBIfam" id="NF006365">
    <property type="entry name" value="PRK08588.1"/>
    <property type="match status" value="1"/>
</dbReference>
<dbReference type="CDD" id="cd08659">
    <property type="entry name" value="M20_ArgE_DapE-like"/>
    <property type="match status" value="1"/>
</dbReference>
<dbReference type="UniPathway" id="UPA00034">
    <property type="reaction ID" value="UER00021"/>
</dbReference>
<dbReference type="GO" id="GO:0046872">
    <property type="term" value="F:metal ion binding"/>
    <property type="evidence" value="ECO:0007669"/>
    <property type="project" value="UniProtKB-KW"/>
</dbReference>
<dbReference type="GO" id="GO:0019877">
    <property type="term" value="P:diaminopimelate biosynthetic process"/>
    <property type="evidence" value="ECO:0007669"/>
    <property type="project" value="UniProtKB-KW"/>
</dbReference>
<comment type="pathway">
    <text evidence="3">Amino-acid biosynthesis; L-lysine biosynthesis via DAP pathway; LL-2,6-diaminopimelate from (S)-tetrahydrodipicolinate (succinylase route): step 3/3.</text>
</comment>
<dbReference type="NCBIfam" id="TIGR01910">
    <property type="entry name" value="DapE-ArgE"/>
    <property type="match status" value="1"/>
</dbReference>
<dbReference type="RefSeq" id="WP_107385993.1">
    <property type="nucleotide sequence ID" value="NZ_CP188078.1"/>
</dbReference>
<dbReference type="InterPro" id="IPR001261">
    <property type="entry name" value="ArgE/DapE_CS"/>
</dbReference>
<evidence type="ECO:0000256" key="9">
    <source>
        <dbReference type="ARBA" id="ARBA00022801"/>
    </source>
</evidence>
<dbReference type="Pfam" id="PF01546">
    <property type="entry name" value="Peptidase_M20"/>
    <property type="match status" value="1"/>
</dbReference>
<keyword evidence="13" id="KW-0170">Cobalt</keyword>
<comment type="catalytic activity">
    <reaction evidence="14">
        <text>N-succinyl-(2S,6S)-2,6-diaminopimelate + H2O = (2S,6S)-2,6-diaminopimelate + succinate</text>
        <dbReference type="Rhea" id="RHEA:22608"/>
        <dbReference type="ChEBI" id="CHEBI:15377"/>
        <dbReference type="ChEBI" id="CHEBI:30031"/>
        <dbReference type="ChEBI" id="CHEBI:57609"/>
        <dbReference type="ChEBI" id="CHEBI:58087"/>
        <dbReference type="EC" id="3.5.1.18"/>
    </reaction>
</comment>
<evidence type="ECO:0000256" key="13">
    <source>
        <dbReference type="ARBA" id="ARBA00023285"/>
    </source>
</evidence>
<name>A0A2T4LTR9_9STAP</name>
<dbReference type="GO" id="GO:0009089">
    <property type="term" value="P:lysine biosynthetic process via diaminopimelate"/>
    <property type="evidence" value="ECO:0007669"/>
    <property type="project" value="UniProtKB-UniPathway"/>
</dbReference>
<proteinExistence type="inferred from homology"/>
<dbReference type="InterPro" id="IPR002933">
    <property type="entry name" value="Peptidase_M20"/>
</dbReference>
<evidence type="ECO:0000256" key="4">
    <source>
        <dbReference type="ARBA" id="ARBA00006247"/>
    </source>
</evidence>
<keyword evidence="8" id="KW-0479">Metal-binding</keyword>
<evidence type="ECO:0000256" key="11">
    <source>
        <dbReference type="ARBA" id="ARBA00022915"/>
    </source>
</evidence>
<evidence type="ECO:0000256" key="7">
    <source>
        <dbReference type="ARBA" id="ARBA00022605"/>
    </source>
</evidence>
<keyword evidence="9" id="KW-0378">Hydrolase</keyword>
<dbReference type="EMBL" id="PYZR01000034">
    <property type="protein sequence ID" value="PTF66721.1"/>
    <property type="molecule type" value="Genomic_DNA"/>
</dbReference>
<dbReference type="InterPro" id="IPR010182">
    <property type="entry name" value="ArgE/DapE"/>
</dbReference>
<evidence type="ECO:0000256" key="3">
    <source>
        <dbReference type="ARBA" id="ARBA00005130"/>
    </source>
</evidence>
<protein>
    <recommendedName>
        <fullName evidence="6">Probable succinyl-diaminopimelate desuccinylase</fullName>
        <ecNumber evidence="5">3.5.1.18</ecNumber>
    </recommendedName>
</protein>
<comment type="similarity">
    <text evidence="4">Belongs to the peptidase M20A family.</text>
</comment>
<dbReference type="PANTHER" id="PTHR43808:SF8">
    <property type="entry name" value="PEPTIDASE M20 DIMERISATION DOMAIN-CONTAINING PROTEIN"/>
    <property type="match status" value="1"/>
</dbReference>
<evidence type="ECO:0000256" key="6">
    <source>
        <dbReference type="ARBA" id="ARBA00016853"/>
    </source>
</evidence>
<keyword evidence="11" id="KW-0220">Diaminopimelate biosynthesis</keyword>
<dbReference type="AlphaFoldDB" id="A0A2T4LTR9"/>
<evidence type="ECO:0000256" key="5">
    <source>
        <dbReference type="ARBA" id="ARBA00011921"/>
    </source>
</evidence>
<dbReference type="InterPro" id="IPR050072">
    <property type="entry name" value="Peptidase_M20A"/>
</dbReference>
<organism evidence="16 17">
    <name type="scientific">Staphylococcus cohnii</name>
    <dbReference type="NCBI Taxonomy" id="29382"/>
    <lineage>
        <taxon>Bacteria</taxon>
        <taxon>Bacillati</taxon>
        <taxon>Bacillota</taxon>
        <taxon>Bacilli</taxon>
        <taxon>Bacillales</taxon>
        <taxon>Staphylococcaceae</taxon>
        <taxon>Staphylococcus</taxon>
        <taxon>Staphylococcus cohnii species complex</taxon>
    </lineage>
</organism>
<comment type="caution">
    <text evidence="16">The sequence shown here is derived from an EMBL/GenBank/DDBJ whole genome shotgun (WGS) entry which is preliminary data.</text>
</comment>
<evidence type="ECO:0000256" key="10">
    <source>
        <dbReference type="ARBA" id="ARBA00022833"/>
    </source>
</evidence>
<dbReference type="SUPFAM" id="SSF53187">
    <property type="entry name" value="Zn-dependent exopeptidases"/>
    <property type="match status" value="1"/>
</dbReference>
<evidence type="ECO:0000256" key="14">
    <source>
        <dbReference type="ARBA" id="ARBA00051301"/>
    </source>
</evidence>
<dbReference type="PROSITE" id="PS00758">
    <property type="entry name" value="ARGE_DAPE_CPG2_1"/>
    <property type="match status" value="1"/>
</dbReference>
<evidence type="ECO:0000313" key="17">
    <source>
        <dbReference type="Proteomes" id="UP000241208"/>
    </source>
</evidence>
<accession>A0A2T4LTR9</accession>
<dbReference type="InterPro" id="IPR011650">
    <property type="entry name" value="Peptidase_M20_dimer"/>
</dbReference>
<evidence type="ECO:0000313" key="16">
    <source>
        <dbReference type="EMBL" id="PTF66721.1"/>
    </source>
</evidence>
<dbReference type="STRING" id="29382.BZ166_06325"/>
<keyword evidence="12" id="KW-0457">Lysine biosynthesis</keyword>
<comment type="cofactor">
    <cofactor evidence="1">
        <name>Co(2+)</name>
        <dbReference type="ChEBI" id="CHEBI:48828"/>
    </cofactor>
</comment>
<dbReference type="Pfam" id="PF07687">
    <property type="entry name" value="M20_dimer"/>
    <property type="match status" value="1"/>
</dbReference>
<dbReference type="GO" id="GO:0009014">
    <property type="term" value="F:succinyl-diaminopimelate desuccinylase activity"/>
    <property type="evidence" value="ECO:0007669"/>
    <property type="project" value="UniProtKB-EC"/>
</dbReference>
<sequence>MSKFTDQEKIQILEDLISIKSVNDNEIEVCEYLQKLLAEHDIKSDIIKINDSRANLVAEIGKDGPVLGISGHMDVVSAGDESKWTYDPFKLTEVDGKLYGRGSADMKSGLAALVISMIDIHDQNLLQHGKIRLLATAGEEIVGEGAKAFQDKGYMNDVDALVIAEPSQDRIIYAHKGSMDIRVTSRGKASHSSMPQLGFNAISPLVKFVYKADEGFEKFTKSNDLLGNAIMNATIFNGGNQVNSIPEHAESEFNIRTIPEHDNEQFISYFNEILKQVETEQTDIDIDTYMSRPPVYTTGQNQLAELAVEMGEKYLNTTLPTEASPGVTDASDLLVDKDENFSFIMYGPGAVSQAHQVDEHVEKDIYLTFVDLFTDFFSTYLNNSNEV</sequence>
<dbReference type="InterPro" id="IPR036264">
    <property type="entry name" value="Bact_exopeptidase_dim_dom"/>
</dbReference>
<feature type="domain" description="Peptidase M20 dimerisation" evidence="15">
    <location>
        <begin position="173"/>
        <end position="277"/>
    </location>
</feature>
<keyword evidence="10" id="KW-0862">Zinc</keyword>
<dbReference type="Gene3D" id="3.30.70.360">
    <property type="match status" value="1"/>
</dbReference>
<dbReference type="SUPFAM" id="SSF55031">
    <property type="entry name" value="Bacterial exopeptidase dimerisation domain"/>
    <property type="match status" value="1"/>
</dbReference>
<dbReference type="PANTHER" id="PTHR43808">
    <property type="entry name" value="ACETYLORNITHINE DEACETYLASE"/>
    <property type="match status" value="1"/>
</dbReference>
<gene>
    <name evidence="16" type="ORF">BUY34_04590</name>
</gene>
<evidence type="ECO:0000259" key="15">
    <source>
        <dbReference type="Pfam" id="PF07687"/>
    </source>
</evidence>
<evidence type="ECO:0000256" key="12">
    <source>
        <dbReference type="ARBA" id="ARBA00023154"/>
    </source>
</evidence>
<reference evidence="16 17" key="1">
    <citation type="journal article" date="2016" name="Front. Microbiol.">
        <title>Comprehensive Phylogenetic Analysis of Bovine Non-aureus Staphylococci Species Based on Whole-Genome Sequencing.</title>
        <authorList>
            <person name="Naushad S."/>
            <person name="Barkema H.W."/>
            <person name="Luby C."/>
            <person name="Condas L.A."/>
            <person name="Nobrega D.B."/>
            <person name="Carson D.A."/>
            <person name="De Buck J."/>
        </authorList>
    </citation>
    <scope>NUCLEOTIDE SEQUENCE [LARGE SCALE GENOMIC DNA]</scope>
    <source>
        <strain evidence="16 17">SNUC 3829</strain>
    </source>
</reference>
<comment type="cofactor">
    <cofactor evidence="2">
        <name>Zn(2+)</name>
        <dbReference type="ChEBI" id="CHEBI:29105"/>
    </cofactor>
</comment>
<keyword evidence="7" id="KW-0028">Amino-acid biosynthesis</keyword>
<dbReference type="Proteomes" id="UP000241208">
    <property type="component" value="Unassembled WGS sequence"/>
</dbReference>
<dbReference type="EC" id="3.5.1.18" evidence="5"/>